<evidence type="ECO:0000256" key="13">
    <source>
        <dbReference type="ARBA" id="ARBA00022989"/>
    </source>
</evidence>
<dbReference type="InterPro" id="IPR003378">
    <property type="entry name" value="Fringe-like_glycosylTrfase"/>
</dbReference>
<evidence type="ECO:0000256" key="20">
    <source>
        <dbReference type="ARBA" id="ARBA00042009"/>
    </source>
</evidence>
<evidence type="ECO:0000256" key="16">
    <source>
        <dbReference type="ARBA" id="ARBA00023180"/>
    </source>
</evidence>
<evidence type="ECO:0000256" key="6">
    <source>
        <dbReference type="ARBA" id="ARBA00012557"/>
    </source>
</evidence>
<dbReference type="Gene3D" id="3.90.550.50">
    <property type="match status" value="1"/>
</dbReference>
<dbReference type="STRING" id="7260.A0A0Q9WRA1"/>
<dbReference type="InterPro" id="IPR026050">
    <property type="entry name" value="C1GALT1/C1GALT1_chp1"/>
</dbReference>
<dbReference type="AlphaFoldDB" id="A0A0Q9WRA1"/>
<dbReference type="EMBL" id="CH963920">
    <property type="protein sequence ID" value="KRF98772.1"/>
    <property type="molecule type" value="Genomic_DNA"/>
</dbReference>
<evidence type="ECO:0000313" key="24">
    <source>
        <dbReference type="EMBL" id="KRF98772.1"/>
    </source>
</evidence>
<comment type="subunit">
    <text evidence="5">Homodimer; disulfide-linked.</text>
</comment>
<dbReference type="OrthoDB" id="414175at2759"/>
<evidence type="ECO:0000256" key="15">
    <source>
        <dbReference type="ARBA" id="ARBA00023157"/>
    </source>
</evidence>
<keyword evidence="11" id="KW-0547">Nucleotide-binding</keyword>
<evidence type="ECO:0000256" key="7">
    <source>
        <dbReference type="ARBA" id="ARBA00022676"/>
    </source>
</evidence>
<evidence type="ECO:0000256" key="12">
    <source>
        <dbReference type="ARBA" id="ARBA00022968"/>
    </source>
</evidence>
<protein>
    <recommendedName>
        <fullName evidence="18">Glycoprotein-N-acetylgalactosamine 3-beta-galactosyltransferase 1</fullName>
        <ecNumber evidence="6">2.4.1.122</ecNumber>
    </recommendedName>
    <alternativeName>
        <fullName evidence="20">Core 1 O-glycan T-synthase</fullName>
    </alternativeName>
    <alternativeName>
        <fullName evidence="21">Core 1 UDP-galactose:N-acetylgalactosamine-alpha-R beta 1,3-galactosyltransferase 1</fullName>
    </alternativeName>
    <alternativeName>
        <fullName evidence="19">Core 1 beta1,3-galactosyltransferase 1</fullName>
    </alternativeName>
</protein>
<dbReference type="InParanoid" id="A0A0Q9WRA1"/>
<evidence type="ECO:0000256" key="21">
    <source>
        <dbReference type="ARBA" id="ARBA00043065"/>
    </source>
</evidence>
<keyword evidence="7" id="KW-0328">Glycosyltransferase</keyword>
<keyword evidence="17" id="KW-0464">Manganese</keyword>
<evidence type="ECO:0000256" key="1">
    <source>
        <dbReference type="ARBA" id="ARBA00001936"/>
    </source>
</evidence>
<evidence type="ECO:0000256" key="11">
    <source>
        <dbReference type="ARBA" id="ARBA00022741"/>
    </source>
</evidence>
<dbReference type="PANTHER" id="PTHR23033:SF14">
    <property type="entry name" value="GLYCOPROTEIN-N-ACETYLGALACTOSAMINE 3-BETA-GALACTOSYLTRANSFERASE 1-RELATED"/>
    <property type="match status" value="1"/>
</dbReference>
<dbReference type="KEGG" id="dwi:26529551"/>
<sequence length="304" mass="35219">MGLDNTSIADKLKKEVRVLCWIMTTPKYHRAKARHVKRTWAKRCNILLFMSTTEDGELPTVKLNATEGRENYYRKMEEALKYIYKHYYNDADWFYKANDDTYAVIENLRYMLYPYNPQTPVHFGLTSSPHVNNTGDDYVLSREALRRFVKEGIPNSEKCLPATVVNEAIEIGRCLKYLNVIAGDSRDSKGLDRMVPCVAPKFLSLVRFDKKYWNGTYPSSTETCPTCCSDLAISWHLVHFHHMYVLNYLIYNLKAYGLVKSLDPLNAKLDVGKVLPASIHKNSIEQIYNAENRNLSSHERRIQT</sequence>
<keyword evidence="15" id="KW-1015">Disulfide bond</keyword>
<evidence type="ECO:0000256" key="17">
    <source>
        <dbReference type="ARBA" id="ARBA00023211"/>
    </source>
</evidence>
<dbReference type="UniPathway" id="UPA00378"/>
<keyword evidence="13" id="KW-1133">Transmembrane helix</keyword>
<comment type="function">
    <text evidence="22">Glycosyltransferase that generates the core 1 O-glycan Gal-beta1-3GalNAc-alpha1-Ser/Thr (T antigen), which is a precursor for many extended O-glycans in glycoproteins.</text>
</comment>
<evidence type="ECO:0000256" key="22">
    <source>
        <dbReference type="ARBA" id="ARBA00059245"/>
    </source>
</evidence>
<organism evidence="24 25">
    <name type="scientific">Drosophila willistoni</name>
    <name type="common">Fruit fly</name>
    <dbReference type="NCBI Taxonomy" id="7260"/>
    <lineage>
        <taxon>Eukaryota</taxon>
        <taxon>Metazoa</taxon>
        <taxon>Ecdysozoa</taxon>
        <taxon>Arthropoda</taxon>
        <taxon>Hexapoda</taxon>
        <taxon>Insecta</taxon>
        <taxon>Pterygota</taxon>
        <taxon>Neoptera</taxon>
        <taxon>Endopterygota</taxon>
        <taxon>Diptera</taxon>
        <taxon>Brachycera</taxon>
        <taxon>Muscomorpha</taxon>
        <taxon>Ephydroidea</taxon>
        <taxon>Drosophilidae</taxon>
        <taxon>Drosophila</taxon>
        <taxon>Sophophora</taxon>
    </lineage>
</organism>
<dbReference type="Proteomes" id="UP000007798">
    <property type="component" value="Unassembled WGS sequence"/>
</dbReference>
<dbReference type="Pfam" id="PF02434">
    <property type="entry name" value="Fringe"/>
    <property type="match status" value="1"/>
</dbReference>
<evidence type="ECO:0000256" key="9">
    <source>
        <dbReference type="ARBA" id="ARBA00022692"/>
    </source>
</evidence>
<evidence type="ECO:0000256" key="18">
    <source>
        <dbReference type="ARBA" id="ARBA00040898"/>
    </source>
</evidence>
<dbReference type="GO" id="GO:0030145">
    <property type="term" value="F:manganese ion binding"/>
    <property type="evidence" value="ECO:0007669"/>
    <property type="project" value="UniProtKB-ARBA"/>
</dbReference>
<dbReference type="GO" id="GO:0016020">
    <property type="term" value="C:membrane"/>
    <property type="evidence" value="ECO:0007669"/>
    <property type="project" value="UniProtKB-SubCell"/>
</dbReference>
<name>A0A0Q9WRA1_DROWI</name>
<comment type="cofactor">
    <cofactor evidence="1">
        <name>Mn(2+)</name>
        <dbReference type="ChEBI" id="CHEBI:29035"/>
    </cofactor>
</comment>
<evidence type="ECO:0000256" key="3">
    <source>
        <dbReference type="ARBA" id="ARBA00004922"/>
    </source>
</evidence>
<evidence type="ECO:0000259" key="23">
    <source>
        <dbReference type="Pfam" id="PF02434"/>
    </source>
</evidence>
<proteinExistence type="inferred from homology"/>
<comment type="subcellular location">
    <subcellularLocation>
        <location evidence="2">Membrane</location>
        <topology evidence="2">Single-pass type II membrane protein</topology>
    </subcellularLocation>
</comment>
<keyword evidence="12" id="KW-0735">Signal-anchor</keyword>
<dbReference type="PANTHER" id="PTHR23033">
    <property type="entry name" value="BETA1,3-GALACTOSYLTRANSFERASE"/>
    <property type="match status" value="1"/>
</dbReference>
<keyword evidence="8" id="KW-0808">Transferase</keyword>
<evidence type="ECO:0000256" key="5">
    <source>
        <dbReference type="ARBA" id="ARBA00011748"/>
    </source>
</evidence>
<evidence type="ECO:0000256" key="8">
    <source>
        <dbReference type="ARBA" id="ARBA00022679"/>
    </source>
</evidence>
<dbReference type="GO" id="GO:0016263">
    <property type="term" value="F:glycoprotein-N-acetylgalactosamine 3-beta-galactosyltransferase activity"/>
    <property type="evidence" value="ECO:0007669"/>
    <property type="project" value="UniProtKB-EC"/>
</dbReference>
<comment type="pathway">
    <text evidence="3">Protein modification; protein glycosylation.</text>
</comment>
<evidence type="ECO:0000256" key="19">
    <source>
        <dbReference type="ARBA" id="ARBA00041226"/>
    </source>
</evidence>
<dbReference type="GO" id="GO:0000166">
    <property type="term" value="F:nucleotide binding"/>
    <property type="evidence" value="ECO:0007669"/>
    <property type="project" value="UniProtKB-KW"/>
</dbReference>
<keyword evidence="9" id="KW-0812">Transmembrane</keyword>
<keyword evidence="16" id="KW-0325">Glycoprotein</keyword>
<dbReference type="EC" id="2.4.1.122" evidence="6"/>
<gene>
    <name evidence="24" type="primary">Dwil\GK27549</name>
    <name evidence="24" type="ORF">Dwil_GK27549</name>
</gene>
<evidence type="ECO:0000313" key="25">
    <source>
        <dbReference type="Proteomes" id="UP000007798"/>
    </source>
</evidence>
<keyword evidence="10" id="KW-0479">Metal-binding</keyword>
<evidence type="ECO:0000256" key="4">
    <source>
        <dbReference type="ARBA" id="ARBA00006462"/>
    </source>
</evidence>
<comment type="similarity">
    <text evidence="4">Belongs to the glycosyltransferase 31 family. Beta3-Gal-T subfamily.</text>
</comment>
<feature type="domain" description="Fringe-like glycosyltransferase" evidence="23">
    <location>
        <begin position="19"/>
        <end position="134"/>
    </location>
</feature>
<keyword evidence="25" id="KW-1185">Reference proteome</keyword>
<evidence type="ECO:0000256" key="2">
    <source>
        <dbReference type="ARBA" id="ARBA00004606"/>
    </source>
</evidence>
<dbReference type="FunFam" id="3.90.550.50:FF:000017">
    <property type="entry name" value="Glycoprotein-N-acetylgalactosamine 3-beta-galactosyltransferase 1"/>
    <property type="match status" value="1"/>
</dbReference>
<evidence type="ECO:0000256" key="10">
    <source>
        <dbReference type="ARBA" id="ARBA00022723"/>
    </source>
</evidence>
<keyword evidence="14" id="KW-0472">Membrane</keyword>
<reference evidence="24 25" key="1">
    <citation type="journal article" date="2007" name="Nature">
        <title>Evolution of genes and genomes on the Drosophila phylogeny.</title>
        <authorList>
            <consortium name="Drosophila 12 Genomes Consortium"/>
            <person name="Clark A.G."/>
            <person name="Eisen M.B."/>
            <person name="Smith D.R."/>
            <person name="Bergman C.M."/>
            <person name="Oliver B."/>
            <person name="Markow T.A."/>
            <person name="Kaufman T.C."/>
            <person name="Kellis M."/>
            <person name="Gelbart W."/>
            <person name="Iyer V.N."/>
            <person name="Pollard D.A."/>
            <person name="Sackton T.B."/>
            <person name="Larracuente A.M."/>
            <person name="Singh N.D."/>
            <person name="Abad J.P."/>
            <person name="Abt D.N."/>
            <person name="Adryan B."/>
            <person name="Aguade M."/>
            <person name="Akashi H."/>
            <person name="Anderson W.W."/>
            <person name="Aquadro C.F."/>
            <person name="Ardell D.H."/>
            <person name="Arguello R."/>
            <person name="Artieri C.G."/>
            <person name="Barbash D.A."/>
            <person name="Barker D."/>
            <person name="Barsanti P."/>
            <person name="Batterham P."/>
            <person name="Batzoglou S."/>
            <person name="Begun D."/>
            <person name="Bhutkar A."/>
            <person name="Blanco E."/>
            <person name="Bosak S.A."/>
            <person name="Bradley R.K."/>
            <person name="Brand A.D."/>
            <person name="Brent M.R."/>
            <person name="Brooks A.N."/>
            <person name="Brown R.H."/>
            <person name="Butlin R.K."/>
            <person name="Caggese C."/>
            <person name="Calvi B.R."/>
            <person name="Bernardo de Carvalho A."/>
            <person name="Caspi A."/>
            <person name="Castrezana S."/>
            <person name="Celniker S.E."/>
            <person name="Chang J.L."/>
            <person name="Chapple C."/>
            <person name="Chatterji S."/>
            <person name="Chinwalla A."/>
            <person name="Civetta A."/>
            <person name="Clifton S.W."/>
            <person name="Comeron J.M."/>
            <person name="Costello J.C."/>
            <person name="Coyne J.A."/>
            <person name="Daub J."/>
            <person name="David R.G."/>
            <person name="Delcher A.L."/>
            <person name="Delehaunty K."/>
            <person name="Do C.B."/>
            <person name="Ebling H."/>
            <person name="Edwards K."/>
            <person name="Eickbush T."/>
            <person name="Evans J.D."/>
            <person name="Filipski A."/>
            <person name="Findeiss S."/>
            <person name="Freyhult E."/>
            <person name="Fulton L."/>
            <person name="Fulton R."/>
            <person name="Garcia A.C."/>
            <person name="Gardiner A."/>
            <person name="Garfield D.A."/>
            <person name="Garvin B.E."/>
            <person name="Gibson G."/>
            <person name="Gilbert D."/>
            <person name="Gnerre S."/>
            <person name="Godfrey J."/>
            <person name="Good R."/>
            <person name="Gotea V."/>
            <person name="Gravely B."/>
            <person name="Greenberg A.J."/>
            <person name="Griffiths-Jones S."/>
            <person name="Gross S."/>
            <person name="Guigo R."/>
            <person name="Gustafson E.A."/>
            <person name="Haerty W."/>
            <person name="Hahn M.W."/>
            <person name="Halligan D.L."/>
            <person name="Halpern A.L."/>
            <person name="Halter G.M."/>
            <person name="Han M.V."/>
            <person name="Heger A."/>
            <person name="Hillier L."/>
            <person name="Hinrichs A.S."/>
            <person name="Holmes I."/>
            <person name="Hoskins R.A."/>
            <person name="Hubisz M.J."/>
            <person name="Hultmark D."/>
            <person name="Huntley M.A."/>
            <person name="Jaffe D.B."/>
            <person name="Jagadeeshan S."/>
            <person name="Jeck W.R."/>
            <person name="Johnson J."/>
            <person name="Jones C.D."/>
            <person name="Jordan W.C."/>
            <person name="Karpen G.H."/>
            <person name="Kataoka E."/>
            <person name="Keightley P.D."/>
            <person name="Kheradpour P."/>
            <person name="Kirkness E.F."/>
            <person name="Koerich L.B."/>
            <person name="Kristiansen K."/>
            <person name="Kudrna D."/>
            <person name="Kulathinal R.J."/>
            <person name="Kumar S."/>
            <person name="Kwok R."/>
            <person name="Lander E."/>
            <person name="Langley C.H."/>
            <person name="Lapoint R."/>
            <person name="Lazzaro B.P."/>
            <person name="Lee S.J."/>
            <person name="Levesque L."/>
            <person name="Li R."/>
            <person name="Lin C.F."/>
            <person name="Lin M.F."/>
            <person name="Lindblad-Toh K."/>
            <person name="Llopart A."/>
            <person name="Long M."/>
            <person name="Low L."/>
            <person name="Lozovsky E."/>
            <person name="Lu J."/>
            <person name="Luo M."/>
            <person name="Machado C.A."/>
            <person name="Makalowski W."/>
            <person name="Marzo M."/>
            <person name="Matsuda M."/>
            <person name="Matzkin L."/>
            <person name="McAllister B."/>
            <person name="McBride C.S."/>
            <person name="McKernan B."/>
            <person name="McKernan K."/>
            <person name="Mendez-Lago M."/>
            <person name="Minx P."/>
            <person name="Mollenhauer M.U."/>
            <person name="Montooth K."/>
            <person name="Mount S.M."/>
            <person name="Mu X."/>
            <person name="Myers E."/>
            <person name="Negre B."/>
            <person name="Newfeld S."/>
            <person name="Nielsen R."/>
            <person name="Noor M.A."/>
            <person name="O'Grady P."/>
            <person name="Pachter L."/>
            <person name="Papaceit M."/>
            <person name="Parisi M.J."/>
            <person name="Parisi M."/>
            <person name="Parts L."/>
            <person name="Pedersen J.S."/>
            <person name="Pesole G."/>
            <person name="Phillippy A.M."/>
            <person name="Ponting C.P."/>
            <person name="Pop M."/>
            <person name="Porcelli D."/>
            <person name="Powell J.R."/>
            <person name="Prohaska S."/>
            <person name="Pruitt K."/>
            <person name="Puig M."/>
            <person name="Quesneville H."/>
            <person name="Ram K.R."/>
            <person name="Rand D."/>
            <person name="Rasmussen M.D."/>
            <person name="Reed L.K."/>
            <person name="Reenan R."/>
            <person name="Reily A."/>
            <person name="Remington K.A."/>
            <person name="Rieger T.T."/>
            <person name="Ritchie M.G."/>
            <person name="Robin C."/>
            <person name="Rogers Y.H."/>
            <person name="Rohde C."/>
            <person name="Rozas J."/>
            <person name="Rubenfield M.J."/>
            <person name="Ruiz A."/>
            <person name="Russo S."/>
            <person name="Salzberg S.L."/>
            <person name="Sanchez-Gracia A."/>
            <person name="Saranga D.J."/>
            <person name="Sato H."/>
            <person name="Schaeffer S.W."/>
            <person name="Schatz M.C."/>
            <person name="Schlenke T."/>
            <person name="Schwartz R."/>
            <person name="Segarra C."/>
            <person name="Singh R.S."/>
            <person name="Sirot L."/>
            <person name="Sirota M."/>
            <person name="Sisneros N.B."/>
            <person name="Smith C.D."/>
            <person name="Smith T.F."/>
            <person name="Spieth J."/>
            <person name="Stage D.E."/>
            <person name="Stark A."/>
            <person name="Stephan W."/>
            <person name="Strausberg R.L."/>
            <person name="Strempel S."/>
            <person name="Sturgill D."/>
            <person name="Sutton G."/>
            <person name="Sutton G.G."/>
            <person name="Tao W."/>
            <person name="Teichmann S."/>
            <person name="Tobari Y.N."/>
            <person name="Tomimura Y."/>
            <person name="Tsolas J.M."/>
            <person name="Valente V.L."/>
            <person name="Venter E."/>
            <person name="Venter J.C."/>
            <person name="Vicario S."/>
            <person name="Vieira F.G."/>
            <person name="Vilella A.J."/>
            <person name="Villasante A."/>
            <person name="Walenz B."/>
            <person name="Wang J."/>
            <person name="Wasserman M."/>
            <person name="Watts T."/>
            <person name="Wilson D."/>
            <person name="Wilson R.K."/>
            <person name="Wing R.A."/>
            <person name="Wolfner M.F."/>
            <person name="Wong A."/>
            <person name="Wong G.K."/>
            <person name="Wu C.I."/>
            <person name="Wu G."/>
            <person name="Yamamoto D."/>
            <person name="Yang H.P."/>
            <person name="Yang S.P."/>
            <person name="Yorke J.A."/>
            <person name="Yoshida K."/>
            <person name="Zdobnov E."/>
            <person name="Zhang P."/>
            <person name="Zhang Y."/>
            <person name="Zimin A.V."/>
            <person name="Baldwin J."/>
            <person name="Abdouelleil A."/>
            <person name="Abdulkadir J."/>
            <person name="Abebe A."/>
            <person name="Abera B."/>
            <person name="Abreu J."/>
            <person name="Acer S.C."/>
            <person name="Aftuck L."/>
            <person name="Alexander A."/>
            <person name="An P."/>
            <person name="Anderson E."/>
            <person name="Anderson S."/>
            <person name="Arachi H."/>
            <person name="Azer M."/>
            <person name="Bachantsang P."/>
            <person name="Barry A."/>
            <person name="Bayul T."/>
            <person name="Berlin A."/>
            <person name="Bessette D."/>
            <person name="Bloom T."/>
            <person name="Blye J."/>
            <person name="Boguslavskiy L."/>
            <person name="Bonnet C."/>
            <person name="Boukhgalter B."/>
            <person name="Bourzgui I."/>
            <person name="Brown A."/>
            <person name="Cahill P."/>
            <person name="Channer S."/>
            <person name="Cheshatsang Y."/>
            <person name="Chuda L."/>
            <person name="Citroen M."/>
            <person name="Collymore A."/>
            <person name="Cooke P."/>
            <person name="Costello M."/>
            <person name="D'Aco K."/>
            <person name="Daza R."/>
            <person name="De Haan G."/>
            <person name="DeGray S."/>
            <person name="DeMaso C."/>
            <person name="Dhargay N."/>
            <person name="Dooley K."/>
            <person name="Dooley E."/>
            <person name="Doricent M."/>
            <person name="Dorje P."/>
            <person name="Dorjee K."/>
            <person name="Dupes A."/>
            <person name="Elong R."/>
            <person name="Falk J."/>
            <person name="Farina A."/>
            <person name="Faro S."/>
            <person name="Ferguson D."/>
            <person name="Fisher S."/>
            <person name="Foley C.D."/>
            <person name="Franke A."/>
            <person name="Friedrich D."/>
            <person name="Gadbois L."/>
            <person name="Gearin G."/>
            <person name="Gearin C.R."/>
            <person name="Giannoukos G."/>
            <person name="Goode T."/>
            <person name="Graham J."/>
            <person name="Grandbois E."/>
            <person name="Grewal S."/>
            <person name="Gyaltsen K."/>
            <person name="Hafez N."/>
            <person name="Hagos B."/>
            <person name="Hall J."/>
            <person name="Henson C."/>
            <person name="Hollinger A."/>
            <person name="Honan T."/>
            <person name="Huard M.D."/>
            <person name="Hughes L."/>
            <person name="Hurhula B."/>
            <person name="Husby M.E."/>
            <person name="Kamat A."/>
            <person name="Kanga B."/>
            <person name="Kashin S."/>
            <person name="Khazanovich D."/>
            <person name="Kisner P."/>
            <person name="Lance K."/>
            <person name="Lara M."/>
            <person name="Lee W."/>
            <person name="Lennon N."/>
            <person name="Letendre F."/>
            <person name="LeVine R."/>
            <person name="Lipovsky A."/>
            <person name="Liu X."/>
            <person name="Liu J."/>
            <person name="Liu S."/>
            <person name="Lokyitsang T."/>
            <person name="Lokyitsang Y."/>
            <person name="Lubonja R."/>
            <person name="Lui A."/>
            <person name="MacDonald P."/>
            <person name="Magnisalis V."/>
            <person name="Maru K."/>
            <person name="Matthews C."/>
            <person name="McCusker W."/>
            <person name="McDonough S."/>
            <person name="Mehta T."/>
            <person name="Meldrim J."/>
            <person name="Meneus L."/>
            <person name="Mihai O."/>
            <person name="Mihalev A."/>
            <person name="Mihova T."/>
            <person name="Mittelman R."/>
            <person name="Mlenga V."/>
            <person name="Montmayeur A."/>
            <person name="Mulrain L."/>
            <person name="Navidi A."/>
            <person name="Naylor J."/>
            <person name="Negash T."/>
            <person name="Nguyen T."/>
            <person name="Nguyen N."/>
            <person name="Nicol R."/>
            <person name="Norbu C."/>
            <person name="Norbu N."/>
            <person name="Novod N."/>
            <person name="O'Neill B."/>
            <person name="Osman S."/>
            <person name="Markiewicz E."/>
            <person name="Oyono O.L."/>
            <person name="Patti C."/>
            <person name="Phunkhang P."/>
            <person name="Pierre F."/>
            <person name="Priest M."/>
            <person name="Raghuraman S."/>
            <person name="Rege F."/>
            <person name="Reyes R."/>
            <person name="Rise C."/>
            <person name="Rogov P."/>
            <person name="Ross K."/>
            <person name="Ryan E."/>
            <person name="Settipalli S."/>
            <person name="Shea T."/>
            <person name="Sherpa N."/>
            <person name="Shi L."/>
            <person name="Shih D."/>
            <person name="Sparrow T."/>
            <person name="Spaulding J."/>
            <person name="Stalker J."/>
            <person name="Stange-Thomann N."/>
            <person name="Stavropoulos S."/>
            <person name="Stone C."/>
            <person name="Strader C."/>
            <person name="Tesfaye S."/>
            <person name="Thomson T."/>
            <person name="Thoulutsang Y."/>
            <person name="Thoulutsang D."/>
            <person name="Topham K."/>
            <person name="Topping I."/>
            <person name="Tsamla T."/>
            <person name="Vassiliev H."/>
            <person name="Vo A."/>
            <person name="Wangchuk T."/>
            <person name="Wangdi T."/>
            <person name="Weiand M."/>
            <person name="Wilkinson J."/>
            <person name="Wilson A."/>
            <person name="Yadav S."/>
            <person name="Young G."/>
            <person name="Yu Q."/>
            <person name="Zembek L."/>
            <person name="Zhong D."/>
            <person name="Zimmer A."/>
            <person name="Zwirko Z."/>
            <person name="Jaffe D.B."/>
            <person name="Alvarez P."/>
            <person name="Brockman W."/>
            <person name="Butler J."/>
            <person name="Chin C."/>
            <person name="Gnerre S."/>
            <person name="Grabherr M."/>
            <person name="Kleber M."/>
            <person name="Mauceli E."/>
            <person name="MacCallum I."/>
        </authorList>
    </citation>
    <scope>NUCLEOTIDE SEQUENCE [LARGE SCALE GENOMIC DNA]</scope>
    <source>
        <strain evidence="25">Tucson 14030-0811.24</strain>
    </source>
</reference>
<evidence type="ECO:0000256" key="14">
    <source>
        <dbReference type="ARBA" id="ARBA00023136"/>
    </source>
</evidence>
<accession>A0A0Q9WRA1</accession>